<keyword evidence="2" id="KW-1185">Reference proteome</keyword>
<protein>
    <submittedName>
        <fullName evidence="1">Uncharacterized protein</fullName>
    </submittedName>
</protein>
<comment type="caution">
    <text evidence="1">The sequence shown here is derived from an EMBL/GenBank/DDBJ whole genome shotgun (WGS) entry which is preliminary data.</text>
</comment>
<sequence>MVCLGNTMIVTILIVRSWFRYWRKCPFLLFISSPLSLLAKRREKEEEGGTRRRTRTLELDQERWSLEDRRRMRTPEGRRRWNDPFYGIDGEGDRNTCGDAYESIRTLRVLDCDDKTFTFGSKNYL</sequence>
<evidence type="ECO:0000313" key="2">
    <source>
        <dbReference type="Proteomes" id="UP001055879"/>
    </source>
</evidence>
<proteinExistence type="predicted"/>
<organism evidence="1 2">
    <name type="scientific">Arctium lappa</name>
    <name type="common">Greater burdock</name>
    <name type="synonym">Lappa major</name>
    <dbReference type="NCBI Taxonomy" id="4217"/>
    <lineage>
        <taxon>Eukaryota</taxon>
        <taxon>Viridiplantae</taxon>
        <taxon>Streptophyta</taxon>
        <taxon>Embryophyta</taxon>
        <taxon>Tracheophyta</taxon>
        <taxon>Spermatophyta</taxon>
        <taxon>Magnoliopsida</taxon>
        <taxon>eudicotyledons</taxon>
        <taxon>Gunneridae</taxon>
        <taxon>Pentapetalae</taxon>
        <taxon>asterids</taxon>
        <taxon>campanulids</taxon>
        <taxon>Asterales</taxon>
        <taxon>Asteraceae</taxon>
        <taxon>Carduoideae</taxon>
        <taxon>Cardueae</taxon>
        <taxon>Arctiinae</taxon>
        <taxon>Arctium</taxon>
    </lineage>
</organism>
<dbReference type="Proteomes" id="UP001055879">
    <property type="component" value="Linkage Group LG01"/>
</dbReference>
<name>A0ACB9FML6_ARCLA</name>
<evidence type="ECO:0000313" key="1">
    <source>
        <dbReference type="EMBL" id="KAI3772395.1"/>
    </source>
</evidence>
<dbReference type="EMBL" id="CM042047">
    <property type="protein sequence ID" value="KAI3772395.1"/>
    <property type="molecule type" value="Genomic_DNA"/>
</dbReference>
<accession>A0ACB9FML6</accession>
<gene>
    <name evidence="1" type="ORF">L6452_03580</name>
</gene>
<reference evidence="2" key="1">
    <citation type="journal article" date="2022" name="Mol. Ecol. Resour.">
        <title>The genomes of chicory, endive, great burdock and yacon provide insights into Asteraceae palaeo-polyploidization history and plant inulin production.</title>
        <authorList>
            <person name="Fan W."/>
            <person name="Wang S."/>
            <person name="Wang H."/>
            <person name="Wang A."/>
            <person name="Jiang F."/>
            <person name="Liu H."/>
            <person name="Zhao H."/>
            <person name="Xu D."/>
            <person name="Zhang Y."/>
        </authorList>
    </citation>
    <scope>NUCLEOTIDE SEQUENCE [LARGE SCALE GENOMIC DNA]</scope>
    <source>
        <strain evidence="2">cv. Niubang</strain>
    </source>
</reference>
<reference evidence="1 2" key="2">
    <citation type="journal article" date="2022" name="Mol. Ecol. Resour.">
        <title>The genomes of chicory, endive, great burdock and yacon provide insights into Asteraceae paleo-polyploidization history and plant inulin production.</title>
        <authorList>
            <person name="Fan W."/>
            <person name="Wang S."/>
            <person name="Wang H."/>
            <person name="Wang A."/>
            <person name="Jiang F."/>
            <person name="Liu H."/>
            <person name="Zhao H."/>
            <person name="Xu D."/>
            <person name="Zhang Y."/>
        </authorList>
    </citation>
    <scope>NUCLEOTIDE SEQUENCE [LARGE SCALE GENOMIC DNA]</scope>
    <source>
        <strain evidence="2">cv. Niubang</strain>
    </source>
</reference>